<evidence type="ECO:0000256" key="8">
    <source>
        <dbReference type="ARBA" id="ARBA00022801"/>
    </source>
</evidence>
<evidence type="ECO:0000256" key="10">
    <source>
        <dbReference type="ARBA" id="ARBA00022984"/>
    </source>
</evidence>
<dbReference type="Gene3D" id="2.60.410.10">
    <property type="entry name" value="D-Ala-D-Ala carboxypeptidase, C-terminal domain"/>
    <property type="match status" value="1"/>
</dbReference>
<proteinExistence type="inferred from homology"/>
<keyword evidence="9" id="KW-0133">Cell shape</keyword>
<dbReference type="GO" id="GO:0009252">
    <property type="term" value="P:peptidoglycan biosynthetic process"/>
    <property type="evidence" value="ECO:0007669"/>
    <property type="project" value="UniProtKB-UniPathway"/>
</dbReference>
<evidence type="ECO:0000313" key="16">
    <source>
        <dbReference type="Proteomes" id="UP000027015"/>
    </source>
</evidence>
<dbReference type="AlphaFoldDB" id="A0A067WGQ5"/>
<gene>
    <name evidence="15" type="ORF">O9A_00967</name>
</gene>
<dbReference type="InterPro" id="IPR037167">
    <property type="entry name" value="Peptidase_S11_C_sf"/>
</dbReference>
<keyword evidence="8" id="KW-0378">Hydrolase</keyword>
<evidence type="ECO:0000256" key="13">
    <source>
        <dbReference type="RuleBase" id="RU004016"/>
    </source>
</evidence>
<evidence type="ECO:0000256" key="2">
    <source>
        <dbReference type="ARBA" id="ARBA00004752"/>
    </source>
</evidence>
<keyword evidence="16" id="KW-1185">Reference proteome</keyword>
<dbReference type="EMBL" id="AHPL01000008">
    <property type="protein sequence ID" value="KEC55087.1"/>
    <property type="molecule type" value="Genomic_DNA"/>
</dbReference>
<dbReference type="STRING" id="1134510.O9A_00967"/>
<dbReference type="Proteomes" id="UP000027015">
    <property type="component" value="Unassembled WGS sequence"/>
</dbReference>
<dbReference type="UniPathway" id="UPA00219"/>
<keyword evidence="10" id="KW-0573">Peptidoglycan synthesis</keyword>
<dbReference type="InterPro" id="IPR015956">
    <property type="entry name" value="Peniciliin-bd_prot_C_sf"/>
</dbReference>
<dbReference type="PANTHER" id="PTHR21581:SF6">
    <property type="entry name" value="TRAFFICKING PROTEIN PARTICLE COMPLEX SUBUNIT 12"/>
    <property type="match status" value="1"/>
</dbReference>
<keyword evidence="7" id="KW-0732">Signal</keyword>
<dbReference type="eggNOG" id="COG1686">
    <property type="taxonomic scope" value="Bacteria"/>
</dbReference>
<dbReference type="GO" id="GO:0008360">
    <property type="term" value="P:regulation of cell shape"/>
    <property type="evidence" value="ECO:0007669"/>
    <property type="project" value="UniProtKB-KW"/>
</dbReference>
<evidence type="ECO:0000256" key="11">
    <source>
        <dbReference type="ARBA" id="ARBA00023316"/>
    </source>
</evidence>
<accession>A0A067WGQ5</accession>
<evidence type="ECO:0000313" key="15">
    <source>
        <dbReference type="EMBL" id="KEC55087.1"/>
    </source>
</evidence>
<comment type="pathway">
    <text evidence="2">Cell wall biogenesis; peptidoglycan biosynthesis.</text>
</comment>
<dbReference type="GO" id="GO:0071555">
    <property type="term" value="P:cell wall organization"/>
    <property type="evidence" value="ECO:0007669"/>
    <property type="project" value="UniProtKB-KW"/>
</dbReference>
<sequence>MHMVLRILLTLFWMLTLNGWGKAQNFQTSAPQLLLLDHETDTILFEKQSDIPFFPASLAKLMTAEVIFYQLKEGLLSSTQTFKVSENAWRKGGAPSGTTTMFAKVKTEISVSDLLRGLIIVNGNDAAIILAEGVSESEANFAKLMNQRAKALGLRHSNFVNPTGLPEEGQFVTLRDMITLTRHIVRTYPDYYTLYREPHFTWNNIFQRNKNPLISKEIGVEGFGFGYSEEKGFSMVVAAYKNHRHLFLAINGLQNGREYTKEIERILQWGMIAFSLKTIFTKGETVAHASVYGGEQSFVPLIVKEPIDFMLSNEKKMDVKAKIKYRGPLKAPIILGKPIGIIQILQDKKVLLEKPVFAGNNVQEGSFFAKVKNAFYEITIGWLRKYLYYILN</sequence>
<dbReference type="RefSeq" id="WP_034459307.1">
    <property type="nucleotide sequence ID" value="NZ_CADEAH010000006.1"/>
</dbReference>
<organism evidence="15 16">
    <name type="scientific">Bartonella koehlerae C-29</name>
    <dbReference type="NCBI Taxonomy" id="1134510"/>
    <lineage>
        <taxon>Bacteria</taxon>
        <taxon>Pseudomonadati</taxon>
        <taxon>Pseudomonadota</taxon>
        <taxon>Alphaproteobacteria</taxon>
        <taxon>Hyphomicrobiales</taxon>
        <taxon>Bartonellaceae</taxon>
        <taxon>Bartonella</taxon>
    </lineage>
</organism>
<dbReference type="Pfam" id="PF00768">
    <property type="entry name" value="Peptidase_S11"/>
    <property type="match status" value="1"/>
</dbReference>
<dbReference type="OrthoDB" id="5291989at2"/>
<dbReference type="EC" id="3.4.16.4" evidence="4"/>
<evidence type="ECO:0000256" key="12">
    <source>
        <dbReference type="ARBA" id="ARBA00034000"/>
    </source>
</evidence>
<dbReference type="PATRIC" id="fig|1134510.3.peg.1104"/>
<dbReference type="Gene3D" id="3.40.710.10">
    <property type="entry name" value="DD-peptidase/beta-lactamase superfamily"/>
    <property type="match status" value="1"/>
</dbReference>
<evidence type="ECO:0000256" key="6">
    <source>
        <dbReference type="ARBA" id="ARBA00022670"/>
    </source>
</evidence>
<evidence type="ECO:0000256" key="9">
    <source>
        <dbReference type="ARBA" id="ARBA00022960"/>
    </source>
</evidence>
<comment type="catalytic activity">
    <reaction evidence="12">
        <text>Preferential cleavage: (Ac)2-L-Lys-D-Ala-|-D-Ala. Also transpeptidation of peptidyl-alanyl moieties that are N-acyl substituents of D-alanine.</text>
        <dbReference type="EC" id="3.4.16.4"/>
    </reaction>
</comment>
<evidence type="ECO:0000256" key="1">
    <source>
        <dbReference type="ARBA" id="ARBA00003217"/>
    </source>
</evidence>
<dbReference type="GO" id="GO:0006508">
    <property type="term" value="P:proteolysis"/>
    <property type="evidence" value="ECO:0007669"/>
    <property type="project" value="UniProtKB-KW"/>
</dbReference>
<reference evidence="15 16" key="1">
    <citation type="submission" date="2012-04" db="EMBL/GenBank/DDBJ databases">
        <title>The Genome Sequence of Bartonella koehlerae C-29.</title>
        <authorList>
            <consortium name="The Broad Institute Genome Sequencing Platform"/>
            <consortium name="The Broad Institute Genome Sequencing Center for Infectious Disease"/>
            <person name="Feldgarden M."/>
            <person name="Kirby J."/>
            <person name="Kosoy M."/>
            <person name="Birtles R."/>
            <person name="Probert W.S."/>
            <person name="Chiaraviglio L."/>
            <person name="Walker B."/>
            <person name="Young S.K."/>
            <person name="Zeng Q."/>
            <person name="Gargeya S."/>
            <person name="Fitzgerald M."/>
            <person name="Haas B."/>
            <person name="Abouelleil A."/>
            <person name="Alvarado L."/>
            <person name="Arachchi H.M."/>
            <person name="Berlin A.M."/>
            <person name="Chapman S.B."/>
            <person name="Goldberg J."/>
            <person name="Griggs A."/>
            <person name="Gujja S."/>
            <person name="Hansen M."/>
            <person name="Howarth C."/>
            <person name="Imamovic A."/>
            <person name="Larimer J."/>
            <person name="McCowen C."/>
            <person name="Montmayeur A."/>
            <person name="Murphy C."/>
            <person name="Neiman D."/>
            <person name="Pearson M."/>
            <person name="Priest M."/>
            <person name="Roberts A."/>
            <person name="Saif S."/>
            <person name="Shea T."/>
            <person name="Sisk P."/>
            <person name="Sykes S."/>
            <person name="Wortman J."/>
            <person name="Nusbaum C."/>
            <person name="Birren B."/>
        </authorList>
    </citation>
    <scope>NUCLEOTIDE SEQUENCE [LARGE SCALE GENOMIC DNA]</scope>
    <source>
        <strain evidence="15 16">C-29</strain>
    </source>
</reference>
<feature type="domain" description="Peptidase S11 D-Ala-D-Ala carboxypeptidase A C-terminal" evidence="14">
    <location>
        <begin position="274"/>
        <end position="364"/>
    </location>
</feature>
<dbReference type="InterPro" id="IPR018044">
    <property type="entry name" value="Peptidase_S11"/>
</dbReference>
<protein>
    <recommendedName>
        <fullName evidence="4">serine-type D-Ala-D-Ala carboxypeptidase</fullName>
        <ecNumber evidence="4">3.4.16.4</ecNumber>
    </recommendedName>
</protein>
<dbReference type="InterPro" id="IPR012338">
    <property type="entry name" value="Beta-lactam/transpept-like"/>
</dbReference>
<evidence type="ECO:0000256" key="3">
    <source>
        <dbReference type="ARBA" id="ARBA00007164"/>
    </source>
</evidence>
<keyword evidence="6" id="KW-0645">Protease</keyword>
<dbReference type="InterPro" id="IPR012907">
    <property type="entry name" value="Peptidase_S11_C"/>
</dbReference>
<dbReference type="SMART" id="SM00936">
    <property type="entry name" value="PBP5_C"/>
    <property type="match status" value="1"/>
</dbReference>
<dbReference type="Pfam" id="PF07943">
    <property type="entry name" value="PBP5_C"/>
    <property type="match status" value="1"/>
</dbReference>
<dbReference type="SUPFAM" id="SSF56601">
    <property type="entry name" value="beta-lactamase/transpeptidase-like"/>
    <property type="match status" value="1"/>
</dbReference>
<dbReference type="PANTHER" id="PTHR21581">
    <property type="entry name" value="D-ALANYL-D-ALANINE CARBOXYPEPTIDASE"/>
    <property type="match status" value="1"/>
</dbReference>
<comment type="similarity">
    <text evidence="3 13">Belongs to the peptidase S11 family.</text>
</comment>
<keyword evidence="11" id="KW-0961">Cell wall biogenesis/degradation</keyword>
<comment type="caution">
    <text evidence="15">The sequence shown here is derived from an EMBL/GenBank/DDBJ whole genome shotgun (WGS) entry which is preliminary data.</text>
</comment>
<dbReference type="InterPro" id="IPR001967">
    <property type="entry name" value="Peptidase_S11_N"/>
</dbReference>
<dbReference type="GO" id="GO:0009002">
    <property type="term" value="F:serine-type D-Ala-D-Ala carboxypeptidase activity"/>
    <property type="evidence" value="ECO:0007669"/>
    <property type="project" value="UniProtKB-EC"/>
</dbReference>
<comment type="function">
    <text evidence="1">Removes C-terminal D-alanyl residues from sugar-peptide cell wall precursors.</text>
</comment>
<dbReference type="HOGENOM" id="CLU_027070_8_1_5"/>
<dbReference type="PRINTS" id="PR00725">
    <property type="entry name" value="DADACBPTASE1"/>
</dbReference>
<evidence type="ECO:0000256" key="5">
    <source>
        <dbReference type="ARBA" id="ARBA00022645"/>
    </source>
</evidence>
<keyword evidence="5" id="KW-0121">Carboxypeptidase</keyword>
<evidence type="ECO:0000259" key="14">
    <source>
        <dbReference type="SMART" id="SM00936"/>
    </source>
</evidence>
<evidence type="ECO:0000256" key="4">
    <source>
        <dbReference type="ARBA" id="ARBA00012448"/>
    </source>
</evidence>
<dbReference type="SUPFAM" id="SSF69189">
    <property type="entry name" value="Penicillin-binding protein associated domain"/>
    <property type="match status" value="1"/>
</dbReference>
<name>A0A067WGQ5_9HYPH</name>
<evidence type="ECO:0000256" key="7">
    <source>
        <dbReference type="ARBA" id="ARBA00022729"/>
    </source>
</evidence>